<evidence type="ECO:0000313" key="6">
    <source>
        <dbReference type="Proteomes" id="UP001454036"/>
    </source>
</evidence>
<dbReference type="PROSITE" id="PS51354">
    <property type="entry name" value="GLUTAREDOXIN_2"/>
    <property type="match status" value="1"/>
</dbReference>
<comment type="similarity">
    <text evidence="2">Belongs to the glutaredoxin family. CC-type subfamily.</text>
</comment>
<reference evidence="5 6" key="1">
    <citation type="submission" date="2024-01" db="EMBL/GenBank/DDBJ databases">
        <title>The complete chloroplast genome sequence of Lithospermum erythrorhizon: insights into the phylogenetic relationship among Boraginaceae species and the maternal lineages of purple gromwells.</title>
        <authorList>
            <person name="Okada T."/>
            <person name="Watanabe K."/>
        </authorList>
    </citation>
    <scope>NUCLEOTIDE SEQUENCE [LARGE SCALE GENOMIC DNA]</scope>
</reference>
<comment type="subcellular location">
    <subcellularLocation>
        <location evidence="1">Cytoplasm</location>
    </subcellularLocation>
</comment>
<name>A0AAV3NHJ1_LITER</name>
<dbReference type="AlphaFoldDB" id="A0AAV3NHJ1"/>
<keyword evidence="6" id="KW-1185">Reference proteome</keyword>
<dbReference type="Gene3D" id="3.40.30.10">
    <property type="entry name" value="Glutaredoxin"/>
    <property type="match status" value="1"/>
</dbReference>
<evidence type="ECO:0000256" key="4">
    <source>
        <dbReference type="ARBA" id="ARBA00023284"/>
    </source>
</evidence>
<gene>
    <name evidence="5" type="ORF">LIER_00474</name>
</gene>
<accession>A0AAV3NHJ1</accession>
<sequence length="139" mass="15095">MQNALPYRAWATNHNNSSSGTSSTFCIKHSEGRDLRSIVDETPVIIFMKGGDCMGHVVKLLLQGLGVNPVVYEVDDNDETDVCNELMAKIINGGNEEELIQFPVAFIGGELFGGLDHVMATHITGDLTFVLKQAGASWL</sequence>
<dbReference type="Proteomes" id="UP001454036">
    <property type="component" value="Unassembled WGS sequence"/>
</dbReference>
<dbReference type="NCBIfam" id="TIGR02189">
    <property type="entry name" value="GlrX-like_plant"/>
    <property type="match status" value="1"/>
</dbReference>
<evidence type="ECO:0000256" key="2">
    <source>
        <dbReference type="ARBA" id="ARBA00007568"/>
    </source>
</evidence>
<dbReference type="GO" id="GO:0005737">
    <property type="term" value="C:cytoplasm"/>
    <property type="evidence" value="ECO:0007669"/>
    <property type="project" value="UniProtKB-SubCell"/>
</dbReference>
<dbReference type="SUPFAM" id="SSF52833">
    <property type="entry name" value="Thioredoxin-like"/>
    <property type="match status" value="1"/>
</dbReference>
<dbReference type="InterPro" id="IPR011905">
    <property type="entry name" value="GlrX-like_pln_2"/>
</dbReference>
<protein>
    <submittedName>
        <fullName evidence="5">Oxidoreductase</fullName>
    </submittedName>
</protein>
<proteinExistence type="inferred from homology"/>
<keyword evidence="3" id="KW-0963">Cytoplasm</keyword>
<evidence type="ECO:0000313" key="5">
    <source>
        <dbReference type="EMBL" id="GAA0138795.1"/>
    </source>
</evidence>
<dbReference type="EMBL" id="BAABME010000037">
    <property type="protein sequence ID" value="GAA0138795.1"/>
    <property type="molecule type" value="Genomic_DNA"/>
</dbReference>
<keyword evidence="4" id="KW-0676">Redox-active center</keyword>
<organism evidence="5 6">
    <name type="scientific">Lithospermum erythrorhizon</name>
    <name type="common">Purple gromwell</name>
    <name type="synonym">Lithospermum officinale var. erythrorhizon</name>
    <dbReference type="NCBI Taxonomy" id="34254"/>
    <lineage>
        <taxon>Eukaryota</taxon>
        <taxon>Viridiplantae</taxon>
        <taxon>Streptophyta</taxon>
        <taxon>Embryophyta</taxon>
        <taxon>Tracheophyta</taxon>
        <taxon>Spermatophyta</taxon>
        <taxon>Magnoliopsida</taxon>
        <taxon>eudicotyledons</taxon>
        <taxon>Gunneridae</taxon>
        <taxon>Pentapetalae</taxon>
        <taxon>asterids</taxon>
        <taxon>lamiids</taxon>
        <taxon>Boraginales</taxon>
        <taxon>Boraginaceae</taxon>
        <taxon>Boraginoideae</taxon>
        <taxon>Lithospermeae</taxon>
        <taxon>Lithospermum</taxon>
    </lineage>
</organism>
<evidence type="ECO:0000256" key="3">
    <source>
        <dbReference type="ARBA" id="ARBA00022490"/>
    </source>
</evidence>
<dbReference type="PANTHER" id="PTHR10168">
    <property type="entry name" value="GLUTAREDOXIN"/>
    <property type="match status" value="1"/>
</dbReference>
<evidence type="ECO:0000256" key="1">
    <source>
        <dbReference type="ARBA" id="ARBA00004496"/>
    </source>
</evidence>
<comment type="caution">
    <text evidence="5">The sequence shown here is derived from an EMBL/GenBank/DDBJ whole genome shotgun (WGS) entry which is preliminary data.</text>
</comment>
<dbReference type="InterPro" id="IPR036249">
    <property type="entry name" value="Thioredoxin-like_sf"/>
</dbReference>